<proteinExistence type="predicted"/>
<organism evidence="2 3">
    <name type="scientific">Allacma fusca</name>
    <dbReference type="NCBI Taxonomy" id="39272"/>
    <lineage>
        <taxon>Eukaryota</taxon>
        <taxon>Metazoa</taxon>
        <taxon>Ecdysozoa</taxon>
        <taxon>Arthropoda</taxon>
        <taxon>Hexapoda</taxon>
        <taxon>Collembola</taxon>
        <taxon>Symphypleona</taxon>
        <taxon>Sminthuridae</taxon>
        <taxon>Allacma</taxon>
    </lineage>
</organism>
<sequence>MKSCSLAILSLLLLAGAFAQVRENLLQDLKKFGASDIRHPIQDSVLQFSHRSKRNLCGNLGTKTLCNADEHCSWSRRRLRCIVSYEQRRVVPVGRTENQ</sequence>
<keyword evidence="3" id="KW-1185">Reference proteome</keyword>
<protein>
    <submittedName>
        <fullName evidence="2">Uncharacterized protein</fullName>
    </submittedName>
</protein>
<comment type="caution">
    <text evidence="2">The sequence shown here is derived from an EMBL/GenBank/DDBJ whole genome shotgun (WGS) entry which is preliminary data.</text>
</comment>
<feature type="signal peptide" evidence="1">
    <location>
        <begin position="1"/>
        <end position="19"/>
    </location>
</feature>
<dbReference type="Proteomes" id="UP000708208">
    <property type="component" value="Unassembled WGS sequence"/>
</dbReference>
<feature type="chain" id="PRO_5035153142" evidence="1">
    <location>
        <begin position="20"/>
        <end position="99"/>
    </location>
</feature>
<evidence type="ECO:0000313" key="2">
    <source>
        <dbReference type="EMBL" id="CAG7815448.1"/>
    </source>
</evidence>
<dbReference type="EMBL" id="CAJVCH010344637">
    <property type="protein sequence ID" value="CAG7815448.1"/>
    <property type="molecule type" value="Genomic_DNA"/>
</dbReference>
<reference evidence="2" key="1">
    <citation type="submission" date="2021-06" db="EMBL/GenBank/DDBJ databases">
        <authorList>
            <person name="Hodson N. C."/>
            <person name="Mongue J. A."/>
            <person name="Jaron S. K."/>
        </authorList>
    </citation>
    <scope>NUCLEOTIDE SEQUENCE</scope>
</reference>
<evidence type="ECO:0000313" key="3">
    <source>
        <dbReference type="Proteomes" id="UP000708208"/>
    </source>
</evidence>
<dbReference type="AlphaFoldDB" id="A0A8J2L4J8"/>
<keyword evidence="1" id="KW-0732">Signal</keyword>
<accession>A0A8J2L4J8</accession>
<gene>
    <name evidence="2" type="ORF">AFUS01_LOCUS26127</name>
</gene>
<name>A0A8J2L4J8_9HEXA</name>
<evidence type="ECO:0000256" key="1">
    <source>
        <dbReference type="SAM" id="SignalP"/>
    </source>
</evidence>